<proteinExistence type="predicted"/>
<dbReference type="PANTHER" id="PTHR36558:SF1">
    <property type="entry name" value="RESTRICTION ENDONUCLEASE DOMAIN-CONTAINING PROTEIN-RELATED"/>
    <property type="match status" value="1"/>
</dbReference>
<name>A0A1Y1QCZ4_9GAMM</name>
<dbReference type="Pfam" id="PF05685">
    <property type="entry name" value="Uma2"/>
    <property type="match status" value="1"/>
</dbReference>
<sequence length="205" mass="23561">MTTAYEVQALKQTHIPFDDYLEGERDVDTRSEYVDGEIYAMAGASETHNTIAHTLGSAIDNALPDTCCVWQSDMKVIGKTRDNKPFSYYPDIMAACGENTDDPYYRTNPILIVEVLSGSTKRIDLKEKFDNYTQIPSLLEYVVVSQETPYLRVYRRRTNWQLESYYAEDTLVLESVGLEIAIHHIYRRVRREVGLDVPFPMKNNG</sequence>
<dbReference type="CDD" id="cd06260">
    <property type="entry name" value="DUF820-like"/>
    <property type="match status" value="1"/>
</dbReference>
<gene>
    <name evidence="2" type="ORF">BWK73_42135</name>
</gene>
<organism evidence="2 3">
    <name type="scientific">Thiothrix lacustris</name>
    <dbReference type="NCBI Taxonomy" id="525917"/>
    <lineage>
        <taxon>Bacteria</taxon>
        <taxon>Pseudomonadati</taxon>
        <taxon>Pseudomonadota</taxon>
        <taxon>Gammaproteobacteria</taxon>
        <taxon>Thiotrichales</taxon>
        <taxon>Thiotrichaceae</taxon>
        <taxon>Thiothrix</taxon>
    </lineage>
</organism>
<evidence type="ECO:0000259" key="1">
    <source>
        <dbReference type="Pfam" id="PF05685"/>
    </source>
</evidence>
<dbReference type="InterPro" id="IPR012296">
    <property type="entry name" value="Nuclease_put_TT1808"/>
</dbReference>
<dbReference type="InterPro" id="IPR011335">
    <property type="entry name" value="Restrct_endonuc-II-like"/>
</dbReference>
<dbReference type="AlphaFoldDB" id="A0A1Y1QCZ4"/>
<evidence type="ECO:0000313" key="3">
    <source>
        <dbReference type="Proteomes" id="UP000192491"/>
    </source>
</evidence>
<dbReference type="Gene3D" id="3.90.1570.10">
    <property type="entry name" value="tt1808, chain A"/>
    <property type="match status" value="1"/>
</dbReference>
<dbReference type="PANTHER" id="PTHR36558">
    <property type="entry name" value="GLR1098 PROTEIN"/>
    <property type="match status" value="1"/>
</dbReference>
<reference evidence="2 3" key="1">
    <citation type="submission" date="2017-01" db="EMBL/GenBank/DDBJ databases">
        <title>Novel large sulfur bacteria in the metagenomes of groundwater-fed chemosynthetic microbial mats in the Lake Huron basin.</title>
        <authorList>
            <person name="Sharrar A.M."/>
            <person name="Flood B.E."/>
            <person name="Bailey J.V."/>
            <person name="Jones D.S."/>
            <person name="Biddanda B."/>
            <person name="Ruberg S.A."/>
            <person name="Marcus D.N."/>
            <person name="Dick G.J."/>
        </authorList>
    </citation>
    <scope>NUCLEOTIDE SEQUENCE [LARGE SCALE GENOMIC DNA]</scope>
    <source>
        <strain evidence="2">A8</strain>
    </source>
</reference>
<dbReference type="InterPro" id="IPR008538">
    <property type="entry name" value="Uma2"/>
</dbReference>
<accession>A0A1Y1QCZ4</accession>
<dbReference type="Proteomes" id="UP000192491">
    <property type="component" value="Unassembled WGS sequence"/>
</dbReference>
<protein>
    <recommendedName>
        <fullName evidence="1">Putative restriction endonuclease domain-containing protein</fullName>
    </recommendedName>
</protein>
<feature type="domain" description="Putative restriction endonuclease" evidence="1">
    <location>
        <begin position="18"/>
        <end position="179"/>
    </location>
</feature>
<dbReference type="SUPFAM" id="SSF52980">
    <property type="entry name" value="Restriction endonuclease-like"/>
    <property type="match status" value="1"/>
</dbReference>
<comment type="caution">
    <text evidence="2">The sequence shown here is derived from an EMBL/GenBank/DDBJ whole genome shotgun (WGS) entry which is preliminary data.</text>
</comment>
<dbReference type="EMBL" id="MTEJ01000471">
    <property type="protein sequence ID" value="OQX02618.1"/>
    <property type="molecule type" value="Genomic_DNA"/>
</dbReference>
<evidence type="ECO:0000313" key="2">
    <source>
        <dbReference type="EMBL" id="OQX02618.1"/>
    </source>
</evidence>